<feature type="region of interest" description="Disordered" evidence="1">
    <location>
        <begin position="1"/>
        <end position="122"/>
    </location>
</feature>
<evidence type="ECO:0000313" key="2">
    <source>
        <dbReference type="EMBL" id="KAK6349933.1"/>
    </source>
</evidence>
<accession>A0AAV9UWQ9</accession>
<evidence type="ECO:0000313" key="3">
    <source>
        <dbReference type="Proteomes" id="UP001375240"/>
    </source>
</evidence>
<gene>
    <name evidence="2" type="ORF">TWF696_006192</name>
</gene>
<dbReference type="EMBL" id="JAVHNQ010000004">
    <property type="protein sequence ID" value="KAK6349933.1"/>
    <property type="molecule type" value="Genomic_DNA"/>
</dbReference>
<dbReference type="Proteomes" id="UP001375240">
    <property type="component" value="Unassembled WGS sequence"/>
</dbReference>
<protein>
    <submittedName>
        <fullName evidence="2">Uncharacterized protein</fullName>
    </submittedName>
</protein>
<feature type="compositionally biased region" description="Basic and acidic residues" evidence="1">
    <location>
        <begin position="1"/>
        <end position="21"/>
    </location>
</feature>
<proteinExistence type="predicted"/>
<reference evidence="2 3" key="1">
    <citation type="submission" date="2019-10" db="EMBL/GenBank/DDBJ databases">
        <authorList>
            <person name="Palmer J.M."/>
        </authorList>
    </citation>
    <scope>NUCLEOTIDE SEQUENCE [LARGE SCALE GENOMIC DNA]</scope>
    <source>
        <strain evidence="2 3">TWF696</strain>
    </source>
</reference>
<dbReference type="AlphaFoldDB" id="A0AAV9UWQ9"/>
<feature type="compositionally biased region" description="Polar residues" evidence="1">
    <location>
        <begin position="78"/>
        <end position="99"/>
    </location>
</feature>
<sequence>MASKPEDQPENAKAEKAEKNEAMGCNGYPPLTDVSLRNIPGSVQTDQPPLAIQPRPTRSGVRSFFSRFKRVGPPRASVASSSNAPHEAPETTSPKTTSAPEAAVKTSDSEVVPKTSAPNTPMTEAEIEAAIEAERQEQIKFRLRIGYSPEKAKDIPIWQLGPNKYSGPEFEAAKEKSIQERLALGWPEEDARKIAWLFVGMDQKYCVPPGPERDRVRARMKKAREEAHDWV</sequence>
<keyword evidence="3" id="KW-1185">Reference proteome</keyword>
<comment type="caution">
    <text evidence="2">The sequence shown here is derived from an EMBL/GenBank/DDBJ whole genome shotgun (WGS) entry which is preliminary data.</text>
</comment>
<organism evidence="2 3">
    <name type="scientific">Orbilia brochopaga</name>
    <dbReference type="NCBI Taxonomy" id="3140254"/>
    <lineage>
        <taxon>Eukaryota</taxon>
        <taxon>Fungi</taxon>
        <taxon>Dikarya</taxon>
        <taxon>Ascomycota</taxon>
        <taxon>Pezizomycotina</taxon>
        <taxon>Orbiliomycetes</taxon>
        <taxon>Orbiliales</taxon>
        <taxon>Orbiliaceae</taxon>
        <taxon>Orbilia</taxon>
    </lineage>
</organism>
<name>A0AAV9UWQ9_9PEZI</name>
<evidence type="ECO:0000256" key="1">
    <source>
        <dbReference type="SAM" id="MobiDB-lite"/>
    </source>
</evidence>